<accession>A0A0S8FZL3</accession>
<comment type="similarity">
    <text evidence="11">Belongs to the class-I aminoacyl-tRNA synthetase family.</text>
</comment>
<dbReference type="InterPro" id="IPR050132">
    <property type="entry name" value="Gln/Glu-tRNA_Ligase"/>
</dbReference>
<dbReference type="InterPro" id="IPR020059">
    <property type="entry name" value="Glu/Gln-tRNA-synth_Ib_codon-bd"/>
</dbReference>
<dbReference type="EC" id="6.1.1.18" evidence="10"/>
<dbReference type="PANTHER" id="PTHR43097">
    <property type="entry name" value="GLUTAMINE-TRNA LIGASE"/>
    <property type="match status" value="1"/>
</dbReference>
<evidence type="ECO:0000256" key="7">
    <source>
        <dbReference type="ARBA" id="ARBA00023146"/>
    </source>
</evidence>
<dbReference type="SUPFAM" id="SSF50715">
    <property type="entry name" value="Ribosomal protein L25-like"/>
    <property type="match status" value="1"/>
</dbReference>
<dbReference type="InterPro" id="IPR023168">
    <property type="entry name" value="GatB_Yqey_C_2"/>
</dbReference>
<dbReference type="PANTHER" id="PTHR43097:SF5">
    <property type="entry name" value="GLUTAMATE--TRNA LIGASE"/>
    <property type="match status" value="1"/>
</dbReference>
<keyword evidence="3 11" id="KW-0436">Ligase</keyword>
<dbReference type="InterPro" id="IPR020058">
    <property type="entry name" value="Glu/Gln-tRNA-synth_Ib_cat-dom"/>
</dbReference>
<keyword evidence="4 11" id="KW-0547">Nucleotide-binding</keyword>
<evidence type="ECO:0000256" key="3">
    <source>
        <dbReference type="ARBA" id="ARBA00022598"/>
    </source>
</evidence>
<evidence type="ECO:0000313" key="14">
    <source>
        <dbReference type="EMBL" id="KPK66115.1"/>
    </source>
</evidence>
<dbReference type="Pfam" id="PF00749">
    <property type="entry name" value="tRNA-synt_1c"/>
    <property type="match status" value="1"/>
</dbReference>
<dbReference type="Gene3D" id="2.40.240.10">
    <property type="entry name" value="Ribosomal Protein L25, Chain P"/>
    <property type="match status" value="2"/>
</dbReference>
<dbReference type="InterPro" id="IPR001412">
    <property type="entry name" value="aa-tRNA-synth_I_CS"/>
</dbReference>
<dbReference type="EMBL" id="LJUI01000175">
    <property type="protein sequence ID" value="KPK66115.1"/>
    <property type="molecule type" value="Genomic_DNA"/>
</dbReference>
<feature type="domain" description="Asn/Gln amidotransferase" evidence="13">
    <location>
        <begin position="385"/>
        <end position="622"/>
    </location>
</feature>
<evidence type="ECO:0000256" key="2">
    <source>
        <dbReference type="ARBA" id="ARBA00022490"/>
    </source>
</evidence>
<dbReference type="Pfam" id="PF20974">
    <property type="entry name" value="tRNA-synt_1c_C2"/>
    <property type="match status" value="1"/>
</dbReference>
<evidence type="ECO:0000256" key="9">
    <source>
        <dbReference type="ARBA" id="ARBA00047913"/>
    </source>
</evidence>
<dbReference type="AlphaFoldDB" id="A0A0S8FZL3"/>
<gene>
    <name evidence="14" type="ORF">AMJ82_12055</name>
</gene>
<dbReference type="GO" id="GO:0005829">
    <property type="term" value="C:cytosol"/>
    <property type="evidence" value="ECO:0007669"/>
    <property type="project" value="TreeGrafter"/>
</dbReference>
<evidence type="ECO:0000256" key="4">
    <source>
        <dbReference type="ARBA" id="ARBA00022741"/>
    </source>
</evidence>
<sequence length="623" mass="71299">PEPNGFLHIGHAKSIVLNFGIAAEHEGGKCNLRFDDTNPITEEERYAVAIREDVRWLGYDWEDRLYYASDYFEQFYEFAVKLVKDGKAYVDSLTEEEIRDYRGTVTRSGKESPYRNRSVEENLDLLERMRAGEFPDGAHVLRAKIDMGAPNMLMRDPLLYRIRHATHYRRGDAWCVYPMYDYAHCLEDAIEGVTHSLCTLEFKDNRALYDWVLENVGFEEPPEQTEFARLNLDYTVLSKRKLVRLVKENHVTGWDDPRMPTVAGLRRRGVTPAAIRNFCDMIGVAKVDSRVDIGKLEYAIRDDLNRTVPRVMCVMRPLKVVLLNFPEGETEWLDAPLYPHDVPKEGSRRVPFTRELYIERDDFLEDPPKKFFRLAPGREVRLRYAYYIKCIEVIKDPVTGEITELRCTYDADTKGGGAPDGRKVKGTLHWVSIRHAVPAEVRLYDRLFTVPDPDDVEEGGEFTDFLNPASVVITTGAYVEPSIGKDPPGTRYQFERQGYFVSDLIDSSAERLVFNRTVPLRDTWAKISDRDRVSSAGASDRKLHGGGTNPVNNPRKYTLDRIGGGKELELIVDQVLDAHPNEVRRYLSRKSSLLDFFVGQVMKETAGRADPVAVAELIRNKLG</sequence>
<evidence type="ECO:0000256" key="6">
    <source>
        <dbReference type="ARBA" id="ARBA00022917"/>
    </source>
</evidence>
<keyword evidence="6 11" id="KW-0648">Protein biosynthesis</keyword>
<dbReference type="NCBIfam" id="TIGR00440">
    <property type="entry name" value="glnS"/>
    <property type="match status" value="1"/>
</dbReference>
<keyword evidence="5 11" id="KW-0067">ATP-binding</keyword>
<dbReference type="InterPro" id="IPR011035">
    <property type="entry name" value="Ribosomal_bL25/Gln-tRNA_synth"/>
</dbReference>
<organism evidence="14 15">
    <name type="scientific">candidate division TA06 bacterium SM23_40</name>
    <dbReference type="NCBI Taxonomy" id="1703774"/>
    <lineage>
        <taxon>Bacteria</taxon>
        <taxon>Bacteria division TA06</taxon>
    </lineage>
</organism>
<evidence type="ECO:0000256" key="11">
    <source>
        <dbReference type="RuleBase" id="RU363037"/>
    </source>
</evidence>
<dbReference type="InterPro" id="IPR003789">
    <property type="entry name" value="Asn/Gln_tRNA_amidoTrase-B-like"/>
</dbReference>
<evidence type="ECO:0000256" key="5">
    <source>
        <dbReference type="ARBA" id="ARBA00022840"/>
    </source>
</evidence>
<dbReference type="SUPFAM" id="SSF52374">
    <property type="entry name" value="Nucleotidylyl transferase"/>
    <property type="match status" value="1"/>
</dbReference>
<dbReference type="FunFam" id="3.90.800.10:FF:000001">
    <property type="entry name" value="Glutamine--tRNA ligase"/>
    <property type="match status" value="1"/>
</dbReference>
<dbReference type="GO" id="GO:0050566">
    <property type="term" value="F:asparaginyl-tRNA synthase (glutamine-hydrolyzing) activity"/>
    <property type="evidence" value="ECO:0007669"/>
    <property type="project" value="RHEA"/>
</dbReference>
<evidence type="ECO:0000256" key="8">
    <source>
        <dbReference type="ARBA" id="ARBA00047380"/>
    </source>
</evidence>
<dbReference type="InterPro" id="IPR020056">
    <property type="entry name" value="Rbsml_bL25/Gln-tRNA_synth_N"/>
</dbReference>
<dbReference type="InterPro" id="IPR049437">
    <property type="entry name" value="tRNA-synt_1c_C2"/>
</dbReference>
<dbReference type="Gene3D" id="3.40.50.620">
    <property type="entry name" value="HUPs"/>
    <property type="match status" value="1"/>
</dbReference>
<dbReference type="Pfam" id="PF03950">
    <property type="entry name" value="tRNA-synt_1c_C"/>
    <property type="match status" value="1"/>
</dbReference>
<evidence type="ECO:0000256" key="12">
    <source>
        <dbReference type="SAM" id="MobiDB-lite"/>
    </source>
</evidence>
<dbReference type="Proteomes" id="UP000051717">
    <property type="component" value="Unassembled WGS sequence"/>
</dbReference>
<dbReference type="FunFam" id="3.40.50.620:FF:000037">
    <property type="entry name" value="Glutamine--tRNA ligase cytoplasmic"/>
    <property type="match status" value="1"/>
</dbReference>
<dbReference type="NCBIfam" id="NF011291">
    <property type="entry name" value="PRK14703.1"/>
    <property type="match status" value="1"/>
</dbReference>
<evidence type="ECO:0000313" key="15">
    <source>
        <dbReference type="Proteomes" id="UP000051717"/>
    </source>
</evidence>
<keyword evidence="2" id="KW-0963">Cytoplasm</keyword>
<dbReference type="PROSITE" id="PS00178">
    <property type="entry name" value="AA_TRNA_LIGASE_I"/>
    <property type="match status" value="1"/>
</dbReference>
<reference evidence="14 15" key="1">
    <citation type="journal article" date="2015" name="Microbiome">
        <title>Genomic resolution of linkages in carbon, nitrogen, and sulfur cycling among widespread estuary sediment bacteria.</title>
        <authorList>
            <person name="Baker B.J."/>
            <person name="Lazar C.S."/>
            <person name="Teske A.P."/>
            <person name="Dick G.J."/>
        </authorList>
    </citation>
    <scope>NUCLEOTIDE SEQUENCE [LARGE SCALE GENOMIC DNA]</scope>
    <source>
        <strain evidence="14">SM23_40</strain>
    </source>
</reference>
<dbReference type="SUPFAM" id="SSF89095">
    <property type="entry name" value="GatB/YqeY motif"/>
    <property type="match status" value="1"/>
</dbReference>
<dbReference type="Pfam" id="PF02637">
    <property type="entry name" value="GatB_Yqey"/>
    <property type="match status" value="1"/>
</dbReference>
<dbReference type="Gene3D" id="3.90.800.10">
    <property type="entry name" value="Glutamyl-tRNA Synthetase, Domain 3"/>
    <property type="match status" value="1"/>
</dbReference>
<comment type="catalytic activity">
    <reaction evidence="8">
        <text>L-aspartyl-tRNA(Asn) + L-glutamine + ATP + H2O = L-asparaginyl-tRNA(Asn) + L-glutamate + ADP + phosphate + 2 H(+)</text>
        <dbReference type="Rhea" id="RHEA:14513"/>
        <dbReference type="Rhea" id="RHEA-COMP:9674"/>
        <dbReference type="Rhea" id="RHEA-COMP:9677"/>
        <dbReference type="ChEBI" id="CHEBI:15377"/>
        <dbReference type="ChEBI" id="CHEBI:15378"/>
        <dbReference type="ChEBI" id="CHEBI:29985"/>
        <dbReference type="ChEBI" id="CHEBI:30616"/>
        <dbReference type="ChEBI" id="CHEBI:43474"/>
        <dbReference type="ChEBI" id="CHEBI:58359"/>
        <dbReference type="ChEBI" id="CHEBI:78515"/>
        <dbReference type="ChEBI" id="CHEBI:78516"/>
        <dbReference type="ChEBI" id="CHEBI:456216"/>
    </reaction>
</comment>
<keyword evidence="7 11" id="KW-0030">Aminoacyl-tRNA synthetase</keyword>
<feature type="region of interest" description="Disordered" evidence="12">
    <location>
        <begin position="535"/>
        <end position="555"/>
    </location>
</feature>
<evidence type="ECO:0000256" key="1">
    <source>
        <dbReference type="ARBA" id="ARBA00011123"/>
    </source>
</evidence>
<dbReference type="GO" id="GO:0004819">
    <property type="term" value="F:glutamine-tRNA ligase activity"/>
    <property type="evidence" value="ECO:0007669"/>
    <property type="project" value="UniProtKB-UniRule"/>
</dbReference>
<feature type="non-terminal residue" evidence="14">
    <location>
        <position position="1"/>
    </location>
</feature>
<dbReference type="InterPro" id="IPR018027">
    <property type="entry name" value="Asn/Gln_amidotransferase"/>
</dbReference>
<name>A0A0S8FZL3_UNCT6</name>
<dbReference type="InterPro" id="IPR020061">
    <property type="entry name" value="Glu_tRNA_lig_a-bdl"/>
</dbReference>
<protein>
    <recommendedName>
        <fullName evidence="10">Glutamine--tRNA ligase</fullName>
        <ecNumber evidence="10">6.1.1.18</ecNumber>
    </recommendedName>
</protein>
<dbReference type="GO" id="GO:0050567">
    <property type="term" value="F:glutaminyl-tRNA synthase (glutamine-hydrolyzing) activity"/>
    <property type="evidence" value="ECO:0007669"/>
    <property type="project" value="RHEA"/>
</dbReference>
<dbReference type="FunFam" id="1.10.10.410:FF:000001">
    <property type="entry name" value="Aspartyl/glutamyl-tRNA(Asn/Gln) amidotransferase subunit B"/>
    <property type="match status" value="1"/>
</dbReference>
<dbReference type="FunFam" id="1.10.1160.10:FF:000001">
    <property type="entry name" value="Glutamine--tRNA ligase"/>
    <property type="match status" value="1"/>
</dbReference>
<dbReference type="GO" id="GO:0005524">
    <property type="term" value="F:ATP binding"/>
    <property type="evidence" value="ECO:0007669"/>
    <property type="project" value="UniProtKB-KW"/>
</dbReference>
<dbReference type="PATRIC" id="fig|1703774.3.peg.2254"/>
<dbReference type="Gene3D" id="1.10.10.410">
    <property type="match status" value="1"/>
</dbReference>
<comment type="catalytic activity">
    <reaction evidence="9">
        <text>L-glutamyl-tRNA(Gln) + L-glutamine + ATP + H2O = L-glutaminyl-tRNA(Gln) + L-glutamate + ADP + phosphate + H(+)</text>
        <dbReference type="Rhea" id="RHEA:17521"/>
        <dbReference type="Rhea" id="RHEA-COMP:9681"/>
        <dbReference type="Rhea" id="RHEA-COMP:9684"/>
        <dbReference type="ChEBI" id="CHEBI:15377"/>
        <dbReference type="ChEBI" id="CHEBI:15378"/>
        <dbReference type="ChEBI" id="CHEBI:29985"/>
        <dbReference type="ChEBI" id="CHEBI:30616"/>
        <dbReference type="ChEBI" id="CHEBI:43474"/>
        <dbReference type="ChEBI" id="CHEBI:58359"/>
        <dbReference type="ChEBI" id="CHEBI:78520"/>
        <dbReference type="ChEBI" id="CHEBI:78521"/>
        <dbReference type="ChEBI" id="CHEBI:456216"/>
    </reaction>
</comment>
<evidence type="ECO:0000259" key="13">
    <source>
        <dbReference type="SMART" id="SM00845"/>
    </source>
</evidence>
<dbReference type="GO" id="GO:0006425">
    <property type="term" value="P:glutaminyl-tRNA aminoacylation"/>
    <property type="evidence" value="ECO:0007669"/>
    <property type="project" value="UniProtKB-UniRule"/>
</dbReference>
<comment type="subunit">
    <text evidence="1">Heterotrimer of A, B and C subunits.</text>
</comment>
<dbReference type="InterPro" id="IPR014729">
    <property type="entry name" value="Rossmann-like_a/b/a_fold"/>
</dbReference>
<proteinExistence type="inferred from homology"/>
<dbReference type="Gene3D" id="1.10.1160.10">
    <property type="entry name" value="Glutamyl-trna Synthetase, Domain 2"/>
    <property type="match status" value="1"/>
</dbReference>
<comment type="caution">
    <text evidence="14">The sequence shown here is derived from an EMBL/GenBank/DDBJ whole genome shotgun (WGS) entry which is preliminary data.</text>
</comment>
<evidence type="ECO:0000256" key="10">
    <source>
        <dbReference type="NCBIfam" id="TIGR00440"/>
    </source>
</evidence>
<dbReference type="SMART" id="SM00845">
    <property type="entry name" value="GatB_Yqey"/>
    <property type="match status" value="1"/>
</dbReference>
<dbReference type="InterPro" id="IPR004514">
    <property type="entry name" value="Gln-tRNA-synth"/>
</dbReference>